<dbReference type="InterPro" id="IPR051677">
    <property type="entry name" value="AfsR-DnrI-RedD_regulator"/>
</dbReference>
<dbReference type="GO" id="GO:0000160">
    <property type="term" value="P:phosphorelay signal transduction system"/>
    <property type="evidence" value="ECO:0007669"/>
    <property type="project" value="UniProtKB-KW"/>
</dbReference>
<reference evidence="8" key="1">
    <citation type="submission" date="2022-10" db="EMBL/GenBank/DDBJ databases">
        <title>The complete genomes of actinobacterial strains from the NBC collection.</title>
        <authorList>
            <person name="Joergensen T.S."/>
            <person name="Alvarez Arevalo M."/>
            <person name="Sterndorff E.B."/>
            <person name="Faurdal D."/>
            <person name="Vuksanovic O."/>
            <person name="Mourched A.-S."/>
            <person name="Charusanti P."/>
            <person name="Shaw S."/>
            <person name="Blin K."/>
            <person name="Weber T."/>
        </authorList>
    </citation>
    <scope>NUCLEOTIDE SEQUENCE</scope>
    <source>
        <strain evidence="8">NBC_00060</strain>
    </source>
</reference>
<dbReference type="Pfam" id="PF00931">
    <property type="entry name" value="NB-ARC"/>
    <property type="match status" value="1"/>
</dbReference>
<dbReference type="InterPro" id="IPR016032">
    <property type="entry name" value="Sig_transdc_resp-reg_C-effctor"/>
</dbReference>
<evidence type="ECO:0000259" key="7">
    <source>
        <dbReference type="PROSITE" id="PS51755"/>
    </source>
</evidence>
<dbReference type="Pfam" id="PF13424">
    <property type="entry name" value="TPR_12"/>
    <property type="match status" value="1"/>
</dbReference>
<keyword evidence="4 6" id="KW-0238">DNA-binding</keyword>
<gene>
    <name evidence="8" type="ORF">OHV25_36360</name>
</gene>
<evidence type="ECO:0000256" key="1">
    <source>
        <dbReference type="ARBA" id="ARBA00005820"/>
    </source>
</evidence>
<dbReference type="PRINTS" id="PR00364">
    <property type="entry name" value="DISEASERSIST"/>
</dbReference>
<keyword evidence="2" id="KW-0902">Two-component regulatory system</keyword>
<dbReference type="GO" id="GO:0006355">
    <property type="term" value="P:regulation of DNA-templated transcription"/>
    <property type="evidence" value="ECO:0007669"/>
    <property type="project" value="InterPro"/>
</dbReference>
<dbReference type="InterPro" id="IPR036388">
    <property type="entry name" value="WH-like_DNA-bd_sf"/>
</dbReference>
<dbReference type="SUPFAM" id="SSF46894">
    <property type="entry name" value="C-terminal effector domain of the bipartite response regulators"/>
    <property type="match status" value="1"/>
</dbReference>
<dbReference type="CDD" id="cd15831">
    <property type="entry name" value="BTAD"/>
    <property type="match status" value="1"/>
</dbReference>
<evidence type="ECO:0000256" key="6">
    <source>
        <dbReference type="PROSITE-ProRule" id="PRU01091"/>
    </source>
</evidence>
<dbReference type="GO" id="GO:0043531">
    <property type="term" value="F:ADP binding"/>
    <property type="evidence" value="ECO:0007669"/>
    <property type="project" value="InterPro"/>
</dbReference>
<dbReference type="Gene3D" id="3.40.50.300">
    <property type="entry name" value="P-loop containing nucleotide triphosphate hydrolases"/>
    <property type="match status" value="1"/>
</dbReference>
<comment type="similarity">
    <text evidence="1">Belongs to the AfsR/DnrI/RedD regulatory family.</text>
</comment>
<evidence type="ECO:0000256" key="5">
    <source>
        <dbReference type="ARBA" id="ARBA00023163"/>
    </source>
</evidence>
<dbReference type="SUPFAM" id="SSF52540">
    <property type="entry name" value="P-loop containing nucleoside triphosphate hydrolases"/>
    <property type="match status" value="1"/>
</dbReference>
<dbReference type="InterPro" id="IPR005158">
    <property type="entry name" value="BTAD"/>
</dbReference>
<dbReference type="PANTHER" id="PTHR35807">
    <property type="entry name" value="TRANSCRIPTIONAL REGULATOR REDD-RELATED"/>
    <property type="match status" value="1"/>
</dbReference>
<evidence type="ECO:0000313" key="8">
    <source>
        <dbReference type="EMBL" id="WTU44680.1"/>
    </source>
</evidence>
<keyword evidence="5" id="KW-0804">Transcription</keyword>
<name>A0AAU2H8G6_9ACTN</name>
<dbReference type="GO" id="GO:0003677">
    <property type="term" value="F:DNA binding"/>
    <property type="evidence" value="ECO:0007669"/>
    <property type="project" value="UniProtKB-UniRule"/>
</dbReference>
<accession>A0AAU2H8G6</accession>
<dbReference type="InterPro" id="IPR011990">
    <property type="entry name" value="TPR-like_helical_dom_sf"/>
</dbReference>
<dbReference type="SMART" id="SM01043">
    <property type="entry name" value="BTAD"/>
    <property type="match status" value="1"/>
</dbReference>
<dbReference type="InterPro" id="IPR027417">
    <property type="entry name" value="P-loop_NTPase"/>
</dbReference>
<dbReference type="Gene3D" id="1.10.10.10">
    <property type="entry name" value="Winged helix-like DNA-binding domain superfamily/Winged helix DNA-binding domain"/>
    <property type="match status" value="1"/>
</dbReference>
<dbReference type="SMART" id="SM00862">
    <property type="entry name" value="Trans_reg_C"/>
    <property type="match status" value="1"/>
</dbReference>
<keyword evidence="3" id="KW-0805">Transcription regulation</keyword>
<dbReference type="InterPro" id="IPR002182">
    <property type="entry name" value="NB-ARC"/>
</dbReference>
<evidence type="ECO:0000256" key="4">
    <source>
        <dbReference type="ARBA" id="ARBA00023125"/>
    </source>
</evidence>
<protein>
    <submittedName>
        <fullName evidence="8">Tetratricopeptide repeat protein</fullName>
    </submittedName>
</protein>
<dbReference type="AlphaFoldDB" id="A0AAU2H8G6"/>
<evidence type="ECO:0000256" key="3">
    <source>
        <dbReference type="ARBA" id="ARBA00023015"/>
    </source>
</evidence>
<dbReference type="SUPFAM" id="SSF48452">
    <property type="entry name" value="TPR-like"/>
    <property type="match status" value="2"/>
</dbReference>
<dbReference type="PANTHER" id="PTHR35807:SF1">
    <property type="entry name" value="TRANSCRIPTIONAL REGULATOR REDD"/>
    <property type="match status" value="1"/>
</dbReference>
<dbReference type="PROSITE" id="PS51755">
    <property type="entry name" value="OMPR_PHOB"/>
    <property type="match status" value="1"/>
</dbReference>
<sequence length="1014" mass="107217">MHGDDLRYTLLGPVKVLGGAGESIRVSPQQRAILAMLIARRGRAVTIDDLVHGVWGPSAPERARSILQSQVFELRRKLEPGRPPRTAAKVLASAPGGYRLLIAKDACDVDRFDRDVSEAERAAGDGDREGARQLLCSALSLWRGEPLAGVPGPHAESLRGALTERRLATVETRIRLELELGAHAETVPELTLLVAEHPLREGLRAQLMLGLYRSGRQAEALAAYADGRSVLATELGVAPGAELSDLHQRILRADPSLTAGLPPAAASSGPPLTGVPGIADGASSGPTAVTARYRHPTPAQLPAPPADFTGRAAAVGQLLSALDAESPHIVVSAVSGLGGVGKTALALHAGHRVRDRYPDGQLHVDLGGMATDPVEPDEVLGRFLRALGVGSVPDGLDERTALYRSVLAGRRVLVLLDNAAHSRQIDPLLPNTSGCAALVTSRAKLSLPSAHAFELDVFSAEEALALMSRIVGPDRIAAEPEAAAALVTACGQLPLAVRIVSARLAQRPAWTVAGLVERLAEEQHRLDHIKIGDLAVDATFRLSYDQLTPDLARAFRLASLAEGPVLSVPMAAALLDRDEQQTRSLLEQLVDAALLEPSGKWHYRYHDLLRLFARARAEEAEPGTRAAGAAGSSTAPVRAEGAEADAALDRLVDFCLATVRDAYRLSRPGCTTPDELAATCTTPVRFERFATGQEWVRRELDTLLGVLRTAARRPGVRTAPAADLLLALDPFGESDFLWPHLNGPAAALADAAARHGEPAAEIRARYMLGGGLWQVGRRDEGRAQVEHAMTLSRATGDEVIRGQLLNVSGLLAATAATTSEGHQAALALFRESVAVHVQRGNLWGELESRNNTAHPLRQLGRLPEALDCLADALGRAAPLGWTLVRAYAQSGHAQTLLSLGRPAEAVASYTEALSGCQEIGSEHMELIVERGLGEALHALGQYGQAAAHLERSLAGAQRLGNDPLRALALLALGTTLSAAGHAERADACLRAAHALHLQLGIPVPEPLAAYSTDG</sequence>
<dbReference type="InterPro" id="IPR001867">
    <property type="entry name" value="OmpR/PhoB-type_DNA-bd"/>
</dbReference>
<evidence type="ECO:0000256" key="2">
    <source>
        <dbReference type="ARBA" id="ARBA00023012"/>
    </source>
</evidence>
<proteinExistence type="inferred from homology"/>
<dbReference type="EMBL" id="CP108253">
    <property type="protein sequence ID" value="WTU44680.1"/>
    <property type="molecule type" value="Genomic_DNA"/>
</dbReference>
<organism evidence="8">
    <name type="scientific">Streptomyces sp. NBC_00060</name>
    <dbReference type="NCBI Taxonomy" id="2975636"/>
    <lineage>
        <taxon>Bacteria</taxon>
        <taxon>Bacillati</taxon>
        <taxon>Actinomycetota</taxon>
        <taxon>Actinomycetes</taxon>
        <taxon>Kitasatosporales</taxon>
        <taxon>Streptomycetaceae</taxon>
        <taxon>Streptomyces</taxon>
    </lineage>
</organism>
<feature type="domain" description="OmpR/PhoB-type" evidence="7">
    <location>
        <begin position="1"/>
        <end position="102"/>
    </location>
</feature>
<dbReference type="Pfam" id="PF03704">
    <property type="entry name" value="BTAD"/>
    <property type="match status" value="1"/>
</dbReference>
<dbReference type="Pfam" id="PF00486">
    <property type="entry name" value="Trans_reg_C"/>
    <property type="match status" value="1"/>
</dbReference>
<dbReference type="Gene3D" id="1.25.40.10">
    <property type="entry name" value="Tetratricopeptide repeat domain"/>
    <property type="match status" value="2"/>
</dbReference>
<feature type="DNA-binding region" description="OmpR/PhoB-type" evidence="6">
    <location>
        <begin position="1"/>
        <end position="102"/>
    </location>
</feature>